<gene>
    <name evidence="1" type="ORF">PXEA_LOCUS23395</name>
</gene>
<organism evidence="1 2">
    <name type="scientific">Protopolystoma xenopodis</name>
    <dbReference type="NCBI Taxonomy" id="117903"/>
    <lineage>
        <taxon>Eukaryota</taxon>
        <taxon>Metazoa</taxon>
        <taxon>Spiralia</taxon>
        <taxon>Lophotrochozoa</taxon>
        <taxon>Platyhelminthes</taxon>
        <taxon>Monogenea</taxon>
        <taxon>Polyopisthocotylea</taxon>
        <taxon>Polystomatidea</taxon>
        <taxon>Polystomatidae</taxon>
        <taxon>Protopolystoma</taxon>
    </lineage>
</organism>
<sequence>MASIFSCFSRPVNSKISFNGQPLVTPTSTRISSRLAKFVSTLSSSSPAPPSSHSSDSPSHVPCLSIAPIIAPTSLNNHGIARVRLSDEPRHPYPHRSDRFSLSHLFKRRKAPILKPGYFSIELNQATWIIPTRYTNLQVAGHGAYGLVW</sequence>
<reference evidence="1" key="1">
    <citation type="submission" date="2018-11" db="EMBL/GenBank/DDBJ databases">
        <authorList>
            <consortium name="Pathogen Informatics"/>
        </authorList>
    </citation>
    <scope>NUCLEOTIDE SEQUENCE</scope>
</reference>
<protein>
    <submittedName>
        <fullName evidence="1">Uncharacterized protein</fullName>
    </submittedName>
</protein>
<evidence type="ECO:0000313" key="1">
    <source>
        <dbReference type="EMBL" id="VEL29955.1"/>
    </source>
</evidence>
<evidence type="ECO:0000313" key="2">
    <source>
        <dbReference type="Proteomes" id="UP000784294"/>
    </source>
</evidence>
<accession>A0A3S5C1V7</accession>
<keyword evidence="2" id="KW-1185">Reference proteome</keyword>
<comment type="caution">
    <text evidence="1">The sequence shown here is derived from an EMBL/GenBank/DDBJ whole genome shotgun (WGS) entry which is preliminary data.</text>
</comment>
<dbReference type="Gene3D" id="3.30.200.20">
    <property type="entry name" value="Phosphorylase Kinase, domain 1"/>
    <property type="match status" value="1"/>
</dbReference>
<dbReference type="AlphaFoldDB" id="A0A3S5C1V7"/>
<dbReference type="EMBL" id="CAAALY010107996">
    <property type="protein sequence ID" value="VEL29955.1"/>
    <property type="molecule type" value="Genomic_DNA"/>
</dbReference>
<dbReference type="Proteomes" id="UP000784294">
    <property type="component" value="Unassembled WGS sequence"/>
</dbReference>
<proteinExistence type="predicted"/>
<name>A0A3S5C1V7_9PLAT</name>